<gene>
    <name evidence="1" type="ORF">Tco_1123860</name>
</gene>
<organism evidence="1 2">
    <name type="scientific">Tanacetum coccineum</name>
    <dbReference type="NCBI Taxonomy" id="301880"/>
    <lineage>
        <taxon>Eukaryota</taxon>
        <taxon>Viridiplantae</taxon>
        <taxon>Streptophyta</taxon>
        <taxon>Embryophyta</taxon>
        <taxon>Tracheophyta</taxon>
        <taxon>Spermatophyta</taxon>
        <taxon>Magnoliopsida</taxon>
        <taxon>eudicotyledons</taxon>
        <taxon>Gunneridae</taxon>
        <taxon>Pentapetalae</taxon>
        <taxon>asterids</taxon>
        <taxon>campanulids</taxon>
        <taxon>Asterales</taxon>
        <taxon>Asteraceae</taxon>
        <taxon>Asteroideae</taxon>
        <taxon>Anthemideae</taxon>
        <taxon>Anthemidinae</taxon>
        <taxon>Tanacetum</taxon>
    </lineage>
</organism>
<reference evidence="1" key="1">
    <citation type="journal article" date="2022" name="Int. J. Mol. Sci.">
        <title>Draft Genome of Tanacetum Coccineum: Genomic Comparison of Closely Related Tanacetum-Family Plants.</title>
        <authorList>
            <person name="Yamashiro T."/>
            <person name="Shiraishi A."/>
            <person name="Nakayama K."/>
            <person name="Satake H."/>
        </authorList>
    </citation>
    <scope>NUCLEOTIDE SEQUENCE</scope>
</reference>
<name>A0ABQ5J682_9ASTR</name>
<reference evidence="1" key="2">
    <citation type="submission" date="2022-01" db="EMBL/GenBank/DDBJ databases">
        <authorList>
            <person name="Yamashiro T."/>
            <person name="Shiraishi A."/>
            <person name="Satake H."/>
            <person name="Nakayama K."/>
        </authorList>
    </citation>
    <scope>NUCLEOTIDE SEQUENCE</scope>
</reference>
<keyword evidence="2" id="KW-1185">Reference proteome</keyword>
<evidence type="ECO:0000313" key="1">
    <source>
        <dbReference type="EMBL" id="GJU07430.1"/>
    </source>
</evidence>
<dbReference type="EMBL" id="BQNB010021538">
    <property type="protein sequence ID" value="GJU07430.1"/>
    <property type="molecule type" value="Genomic_DNA"/>
</dbReference>
<protein>
    <submittedName>
        <fullName evidence="1">Uncharacterized protein</fullName>
    </submittedName>
</protein>
<dbReference type="Proteomes" id="UP001151760">
    <property type="component" value="Unassembled WGS sequence"/>
</dbReference>
<sequence length="298" mass="33690">MDSQSTQTIKLPILQPGEYDLWKMRMEQYLQCIDYTLWEIVENGNAPIVTKTVDGKETVIPPTSVEEKAQRRAELKARSTLLMALPNEHQLKFNSYKDAKTLMQAIENRFGGNTATKKTQKNLLKQQYENFAASSTEVIEQTYERLQKLISQLEMHGEVIPQEDINQKFLRSLSQEWTMHTIVWRNKPEIETLSLDDLFNNLKAYESEVKGTSSSTTNSHNVAFLSSSSTNSATRAVNTAQGVNTASTQGAADSSTTVENLSDAVIYSFFASQPSIPQLDNEDLQQIHPDDLEEMDLR</sequence>
<accession>A0ABQ5J682</accession>
<dbReference type="PANTHER" id="PTHR35317">
    <property type="entry name" value="OS04G0629600 PROTEIN"/>
    <property type="match status" value="1"/>
</dbReference>
<dbReference type="Pfam" id="PF14223">
    <property type="entry name" value="Retrotran_gag_2"/>
    <property type="match status" value="1"/>
</dbReference>
<dbReference type="PANTHER" id="PTHR35317:SF23">
    <property type="entry name" value="OS04G0629600 PROTEIN"/>
    <property type="match status" value="1"/>
</dbReference>
<proteinExistence type="predicted"/>
<evidence type="ECO:0000313" key="2">
    <source>
        <dbReference type="Proteomes" id="UP001151760"/>
    </source>
</evidence>
<comment type="caution">
    <text evidence="1">The sequence shown here is derived from an EMBL/GenBank/DDBJ whole genome shotgun (WGS) entry which is preliminary data.</text>
</comment>